<reference evidence="3" key="2">
    <citation type="submission" date="2020-08" db="EMBL/GenBank/DDBJ databases">
        <authorList>
            <person name="Chen M."/>
            <person name="Teng W."/>
            <person name="Zhao L."/>
            <person name="Hu C."/>
            <person name="Zhou Y."/>
            <person name="Han B."/>
            <person name="Song L."/>
            <person name="Shu W."/>
        </authorList>
    </citation>
    <scope>NUCLEOTIDE SEQUENCE</scope>
    <source>
        <strain evidence="3">FACHB-1375</strain>
    </source>
</reference>
<keyword evidence="1" id="KW-0175">Coiled coil</keyword>
<organism evidence="3 4">
    <name type="scientific">Aerosakkonema funiforme FACHB-1375</name>
    <dbReference type="NCBI Taxonomy" id="2949571"/>
    <lineage>
        <taxon>Bacteria</taxon>
        <taxon>Bacillati</taxon>
        <taxon>Cyanobacteriota</taxon>
        <taxon>Cyanophyceae</taxon>
        <taxon>Oscillatoriophycideae</taxon>
        <taxon>Aerosakkonematales</taxon>
        <taxon>Aerosakkonemataceae</taxon>
        <taxon>Aerosakkonema</taxon>
    </lineage>
</organism>
<keyword evidence="4" id="KW-1185">Reference proteome</keyword>
<dbReference type="AlphaFoldDB" id="A0A926VLY2"/>
<dbReference type="RefSeq" id="WP_190472169.1">
    <property type="nucleotide sequence ID" value="NZ_JACJPW010000098.1"/>
</dbReference>
<name>A0A926VLY2_9CYAN</name>
<protein>
    <submittedName>
        <fullName evidence="3">Molecular chaperone DnaJ</fullName>
    </submittedName>
</protein>
<dbReference type="SUPFAM" id="SSF46565">
    <property type="entry name" value="Chaperone J-domain"/>
    <property type="match status" value="1"/>
</dbReference>
<evidence type="ECO:0000256" key="2">
    <source>
        <dbReference type="SAM" id="MobiDB-lite"/>
    </source>
</evidence>
<evidence type="ECO:0000313" key="4">
    <source>
        <dbReference type="Proteomes" id="UP000641646"/>
    </source>
</evidence>
<feature type="coiled-coil region" evidence="1">
    <location>
        <begin position="237"/>
        <end position="264"/>
    </location>
</feature>
<gene>
    <name evidence="3" type="ORF">H6G03_28090</name>
</gene>
<evidence type="ECO:0000313" key="3">
    <source>
        <dbReference type="EMBL" id="MBD2184889.1"/>
    </source>
</evidence>
<reference evidence="3" key="1">
    <citation type="journal article" date="2015" name="ISME J.">
        <title>Draft Genome Sequence of Streptomyces incarnatus NRRL8089, which Produces the Nucleoside Antibiotic Sinefungin.</title>
        <authorList>
            <person name="Oshima K."/>
            <person name="Hattori M."/>
            <person name="Shimizu H."/>
            <person name="Fukuda K."/>
            <person name="Nemoto M."/>
            <person name="Inagaki K."/>
            <person name="Tamura T."/>
        </authorList>
    </citation>
    <scope>NUCLEOTIDE SEQUENCE</scope>
    <source>
        <strain evidence="3">FACHB-1375</strain>
    </source>
</reference>
<dbReference type="Proteomes" id="UP000641646">
    <property type="component" value="Unassembled WGS sequence"/>
</dbReference>
<feature type="region of interest" description="Disordered" evidence="2">
    <location>
        <begin position="141"/>
        <end position="166"/>
    </location>
</feature>
<dbReference type="EMBL" id="JACJPW010000098">
    <property type="protein sequence ID" value="MBD2184889.1"/>
    <property type="molecule type" value="Genomic_DNA"/>
</dbReference>
<feature type="compositionally biased region" description="Basic and acidic residues" evidence="2">
    <location>
        <begin position="149"/>
        <end position="166"/>
    </location>
</feature>
<dbReference type="Gene3D" id="1.10.287.110">
    <property type="entry name" value="DnaJ domain"/>
    <property type="match status" value="1"/>
</dbReference>
<proteinExistence type="predicted"/>
<accession>A0A926VLY2</accession>
<sequence>MPRKKQPSHTSTPSSITLALSEQRLRADALDKEHQWLLKQIKKKRTELQNFVEQMRSVATQIFHRIAPEFQKVTEIDREIHALFNEILTTRKLGQKTKQDILALYRSLQFSGLISAKPIEEETDPELDQLFEPEEQENNFYQNSTSSDRQSHNHLEQQTTKTEESRKIRQTFLRLAEIFHPDKVTDSESQMRHTEIMKELNRAYQENDLAKLLEIEKQHLAGEDIDSFSEDDLTRQCQILEQQNFVLKKQYENLKQELRLAKNTPEGALVSEYRQATKLGINPLEQMLAQTEKEIEFMVEIRNFVKDFRDKKMTIVYNSSISSDHG</sequence>
<evidence type="ECO:0000256" key="1">
    <source>
        <dbReference type="SAM" id="Coils"/>
    </source>
</evidence>
<dbReference type="InterPro" id="IPR036869">
    <property type="entry name" value="J_dom_sf"/>
</dbReference>
<comment type="caution">
    <text evidence="3">The sequence shown here is derived from an EMBL/GenBank/DDBJ whole genome shotgun (WGS) entry which is preliminary data.</text>
</comment>